<proteinExistence type="predicted"/>
<dbReference type="Proteomes" id="UP001281761">
    <property type="component" value="Unassembled WGS sequence"/>
</dbReference>
<feature type="compositionally biased region" description="Polar residues" evidence="1">
    <location>
        <begin position="542"/>
        <end position="551"/>
    </location>
</feature>
<protein>
    <submittedName>
        <fullName evidence="2">Uncharacterized protein</fullName>
    </submittedName>
</protein>
<evidence type="ECO:0000313" key="3">
    <source>
        <dbReference type="Proteomes" id="UP001281761"/>
    </source>
</evidence>
<name>A0ABQ9XQR2_9EUKA</name>
<feature type="compositionally biased region" description="Low complexity" evidence="1">
    <location>
        <begin position="254"/>
        <end position="274"/>
    </location>
</feature>
<reference evidence="2 3" key="1">
    <citation type="journal article" date="2022" name="bioRxiv">
        <title>Genomics of Preaxostyla Flagellates Illuminates Evolutionary Transitions and the Path Towards Mitochondrial Loss.</title>
        <authorList>
            <person name="Novak L.V.F."/>
            <person name="Treitli S.C."/>
            <person name="Pyrih J."/>
            <person name="Halakuc P."/>
            <person name="Pipaliya S.V."/>
            <person name="Vacek V."/>
            <person name="Brzon O."/>
            <person name="Soukal P."/>
            <person name="Eme L."/>
            <person name="Dacks J.B."/>
            <person name="Karnkowska A."/>
            <person name="Elias M."/>
            <person name="Hampl V."/>
        </authorList>
    </citation>
    <scope>NUCLEOTIDE SEQUENCE [LARGE SCALE GENOMIC DNA]</scope>
    <source>
        <strain evidence="2">NAU3</strain>
        <tissue evidence="2">Gut</tissue>
    </source>
</reference>
<organism evidence="2 3">
    <name type="scientific">Blattamonas nauphoetae</name>
    <dbReference type="NCBI Taxonomy" id="2049346"/>
    <lineage>
        <taxon>Eukaryota</taxon>
        <taxon>Metamonada</taxon>
        <taxon>Preaxostyla</taxon>
        <taxon>Oxymonadida</taxon>
        <taxon>Blattamonas</taxon>
    </lineage>
</organism>
<feature type="region of interest" description="Disordered" evidence="1">
    <location>
        <begin position="254"/>
        <end position="308"/>
    </location>
</feature>
<comment type="caution">
    <text evidence="2">The sequence shown here is derived from an EMBL/GenBank/DDBJ whole genome shotgun (WGS) entry which is preliminary data.</text>
</comment>
<evidence type="ECO:0000256" key="1">
    <source>
        <dbReference type="SAM" id="MobiDB-lite"/>
    </source>
</evidence>
<accession>A0ABQ9XQR2</accession>
<keyword evidence="3" id="KW-1185">Reference proteome</keyword>
<gene>
    <name evidence="2" type="ORF">BLNAU_11115</name>
</gene>
<feature type="region of interest" description="Disordered" evidence="1">
    <location>
        <begin position="514"/>
        <end position="562"/>
    </location>
</feature>
<dbReference type="EMBL" id="JARBJD010000085">
    <property type="protein sequence ID" value="KAK2953855.1"/>
    <property type="molecule type" value="Genomic_DNA"/>
</dbReference>
<evidence type="ECO:0000313" key="2">
    <source>
        <dbReference type="EMBL" id="KAK2953855.1"/>
    </source>
</evidence>
<feature type="compositionally biased region" description="Basic and acidic residues" evidence="1">
    <location>
        <begin position="519"/>
        <end position="541"/>
    </location>
</feature>
<sequence>MWSLLVARTQSWPSPLSDTVLAVAMCDCGDILWHRRLWSTTRTTFAINCTKHHVFLMDLRGNLNPNPRLVIDSSNISCDKATTLPDSEHQIITHHSVSTDDSNSEFTSLDGASRTRTLQEADSIAFIQVSNCQFSDQTFSGSGVVFSKWNAGKKGGCISTHYSDHTFHRCIFRKNTAAERGGTHNFNQPDLIFFEDSHFDENTTLEYWDNAKDFAFNLCRPEAIDFCAVACGDNLRSGQVQQRENRKVAYLLSSDATSASTHPSTATTDAPTTAKAEPCPESLTQRERPPLSPYQPFSTPPCLHPRRQKEVPDLRPDLARLVLRCECGHQICERVWDERRQRQMKQLHQSVQLHQRQMNKPAECLEKHPKLNPNNRSSSFRKNNIRLEQPVTIQSTSSAAACGASEVSEEGRQNELRADRVGVQQFRQLRLFVSVQRQHKVKQLQRTHRTQAFLHNPLLHQLRKRLRNMKRRVLLDRRSETAQCRLQFRPEQQKVHLQQPVACRWLSECRAGNTSDGMFGEKKASNEWKNDSIDRKEDRNGRTSSSNSDTTFGGGEGTADQTTTAEAIQSSQIPVFLCHPPTDRGERPEQRPMQFQETRRGDSFSIIAPATCVLPKTTARAHKHSRRRRTHIHL</sequence>
<feature type="compositionally biased region" description="Pro residues" evidence="1">
    <location>
        <begin position="290"/>
        <end position="303"/>
    </location>
</feature>